<organism evidence="4">
    <name type="scientific">marine sediment metagenome</name>
    <dbReference type="NCBI Taxonomy" id="412755"/>
    <lineage>
        <taxon>unclassified sequences</taxon>
        <taxon>metagenomes</taxon>
        <taxon>ecological metagenomes</taxon>
    </lineage>
</organism>
<dbReference type="GO" id="GO:0009103">
    <property type="term" value="P:lipopolysaccharide biosynthetic process"/>
    <property type="evidence" value="ECO:0007669"/>
    <property type="project" value="TreeGrafter"/>
</dbReference>
<evidence type="ECO:0000259" key="2">
    <source>
        <dbReference type="Pfam" id="PF00534"/>
    </source>
</evidence>
<dbReference type="SUPFAM" id="SSF53756">
    <property type="entry name" value="UDP-Glycosyltransferase/glycogen phosphorylase"/>
    <property type="match status" value="1"/>
</dbReference>
<evidence type="ECO:0008006" key="5">
    <source>
        <dbReference type="Google" id="ProtNLM"/>
    </source>
</evidence>
<dbReference type="CDD" id="cd03809">
    <property type="entry name" value="GT4_MtfB-like"/>
    <property type="match status" value="1"/>
</dbReference>
<dbReference type="InterPro" id="IPR028098">
    <property type="entry name" value="Glyco_trans_4-like_N"/>
</dbReference>
<dbReference type="PANTHER" id="PTHR46401:SF2">
    <property type="entry name" value="GLYCOSYLTRANSFERASE WBBK-RELATED"/>
    <property type="match status" value="1"/>
</dbReference>
<comment type="caution">
    <text evidence="4">The sequence shown here is derived from an EMBL/GenBank/DDBJ whole genome shotgun (WGS) entry which is preliminary data.</text>
</comment>
<dbReference type="Gene3D" id="3.40.50.2000">
    <property type="entry name" value="Glycogen Phosphorylase B"/>
    <property type="match status" value="2"/>
</dbReference>
<gene>
    <name evidence="4" type="ORF">LCGC14_2070810</name>
</gene>
<dbReference type="AlphaFoldDB" id="A0A0F9F5V1"/>
<reference evidence="4" key="1">
    <citation type="journal article" date="2015" name="Nature">
        <title>Complex archaea that bridge the gap between prokaryotes and eukaryotes.</title>
        <authorList>
            <person name="Spang A."/>
            <person name="Saw J.H."/>
            <person name="Jorgensen S.L."/>
            <person name="Zaremba-Niedzwiedzka K."/>
            <person name="Martijn J."/>
            <person name="Lind A.E."/>
            <person name="van Eijk R."/>
            <person name="Schleper C."/>
            <person name="Guy L."/>
            <person name="Ettema T.J."/>
        </authorList>
    </citation>
    <scope>NUCLEOTIDE SEQUENCE</scope>
</reference>
<protein>
    <recommendedName>
        <fullName evidence="5">Glycosyl transferase family 1 domain-containing protein</fullName>
    </recommendedName>
</protein>
<name>A0A0F9F5V1_9ZZZZ</name>
<evidence type="ECO:0000313" key="4">
    <source>
        <dbReference type="EMBL" id="KKL73846.1"/>
    </source>
</evidence>
<feature type="domain" description="Glycosyltransferase subfamily 4-like N-terminal" evidence="3">
    <location>
        <begin position="14"/>
        <end position="176"/>
    </location>
</feature>
<sequence>MRIGINFHTTDRYISGVERYSLGLIDALLSQDDENEYIVFTNQPQIVRDNVRSARNLCIESLTNIKTRAQRILWEHICLPKVAEKHRIDVLHCPHYICPYFRSNVPYVVTVHDTIALDFPQWCRKTNAIYYKMTMKSAVNNAAKIIAVSKYTAERLNCHFEDTTGKVRVIHPGIDAVFTDESDDNRQAEVRAKYNLPQKYILFVGNIEPKKNVVALLKASELLEDMGLSHKLVLAGKRSWKSKHVLEEINTQSKANKVVVTQYVLQEDLPFIYQMADVFVFPSLCEGFGFPPLEAMACGTAVIATGVGVLRELTDEYCRVIDPADHRGIARRIALLVRNEKIRRQYITAGLRIRSKFSWEQAANQTLSVYKEVAGSYVSN</sequence>
<dbReference type="PANTHER" id="PTHR46401">
    <property type="entry name" value="GLYCOSYLTRANSFERASE WBBK-RELATED"/>
    <property type="match status" value="1"/>
</dbReference>
<dbReference type="Pfam" id="PF00534">
    <property type="entry name" value="Glycos_transf_1"/>
    <property type="match status" value="1"/>
</dbReference>
<accession>A0A0F9F5V1</accession>
<dbReference type="InterPro" id="IPR001296">
    <property type="entry name" value="Glyco_trans_1"/>
</dbReference>
<dbReference type="GO" id="GO:0016757">
    <property type="term" value="F:glycosyltransferase activity"/>
    <property type="evidence" value="ECO:0007669"/>
    <property type="project" value="InterPro"/>
</dbReference>
<dbReference type="EMBL" id="LAZR01024836">
    <property type="protein sequence ID" value="KKL73846.1"/>
    <property type="molecule type" value="Genomic_DNA"/>
</dbReference>
<keyword evidence="1" id="KW-0808">Transferase</keyword>
<feature type="domain" description="Glycosyl transferase family 1" evidence="2">
    <location>
        <begin position="191"/>
        <end position="350"/>
    </location>
</feature>
<evidence type="ECO:0000256" key="1">
    <source>
        <dbReference type="ARBA" id="ARBA00022679"/>
    </source>
</evidence>
<dbReference type="Pfam" id="PF13439">
    <property type="entry name" value="Glyco_transf_4"/>
    <property type="match status" value="1"/>
</dbReference>
<dbReference type="FunFam" id="3.40.50.2000:FF:000119">
    <property type="entry name" value="Glycosyl transferase group 1"/>
    <property type="match status" value="1"/>
</dbReference>
<proteinExistence type="predicted"/>
<evidence type="ECO:0000259" key="3">
    <source>
        <dbReference type="Pfam" id="PF13439"/>
    </source>
</evidence>